<feature type="modified residue" description="4-aspartylphosphate" evidence="2">
    <location>
        <position position="822"/>
    </location>
</feature>
<feature type="transmembrane region" description="Helical" evidence="3">
    <location>
        <begin position="35"/>
        <end position="52"/>
    </location>
</feature>
<dbReference type="CDD" id="cd17546">
    <property type="entry name" value="REC_hyHK_CKI1_RcsC-like"/>
    <property type="match status" value="1"/>
</dbReference>
<feature type="domain" description="Histidine kinase" evidence="4">
    <location>
        <begin position="385"/>
        <end position="646"/>
    </location>
</feature>
<dbReference type="InterPro" id="IPR003594">
    <property type="entry name" value="HATPase_dom"/>
</dbReference>
<accession>A0A8S1X398</accession>
<evidence type="ECO:0000313" key="6">
    <source>
        <dbReference type="EMBL" id="CAD8195220.1"/>
    </source>
</evidence>
<keyword evidence="3" id="KW-0812">Transmembrane</keyword>
<dbReference type="SMART" id="SM00387">
    <property type="entry name" value="HATPase_c"/>
    <property type="match status" value="1"/>
</dbReference>
<comment type="caution">
    <text evidence="6">The sequence shown here is derived from an EMBL/GenBank/DDBJ whole genome shotgun (WGS) entry which is preliminary data.</text>
</comment>
<feature type="transmembrane region" description="Helical" evidence="3">
    <location>
        <begin position="89"/>
        <end position="108"/>
    </location>
</feature>
<evidence type="ECO:0000259" key="5">
    <source>
        <dbReference type="PROSITE" id="PS50110"/>
    </source>
</evidence>
<dbReference type="Proteomes" id="UP000683925">
    <property type="component" value="Unassembled WGS sequence"/>
</dbReference>
<sequence>MKIGLQQRFTICNLIASILFLILGLTQLINTLDSGLFIVVDLIFSLTFLLLDCKQKFICLTGDYYLALTQLVMQIVQVEMTIITQQKGIFIFIILKLLALTKVLRVQLLQKLIYFIVLTYSIIRFNEYSYPISYLGLIFTPILILQEQSDENDLLLLFKEILPLPLLVIDKSSRKPMYHTKALENEYKYNTTHSEEFIECLNHFFSDNKITLQSLFDNSKDSLYNPQNRFRSIFTEIMDNCQYLASSPLFQEFRNIGEVNNDIEDQMEEQQKQQFDQHPEIMIETPKYQQFNRIPIQLSEETPKSKKSKIMEELLIQSQSLRHKCVSELKKKRLKLFFNHCFWNKNEAFLLIFQNKEIEKSLTQLQQQLSEQKQICENKDLILASVFHDFKTPINGIVTILETLESKQDLNPEEKYFLSIIRKNVQLMLYMIYDIQDYARIEKNELRLCPSDFYINELIDEVIETIAISAEQKGVEIKTFYDIPFYQVHSDPNRIKQIIMNIISNSLKFTVKGSITITVQSLNTDKSQHIKRNNSSKNITFLNSNQSISQIRKSLQGKHPSIACNKLVYTISIEDTGCGIADSVKPKLFKMFATFSSQKIENKNGTGIGLMVCKKLVSLLGPSDTIDLESQVNVGTKMTFQIYAKLQDNPHRTQNYVSCFKQENSSQHLSNFQNEESPYSKDKPYQQSLFVRSSYVRLYTKPLEKAETEMYEPSLEDGDHTKSKNILQLQSLSQKTSIQKCLQSQDPLEVQDPKFLIQQLVQSQKFGILIVDDQTFNVIAFKMLLQNLIPQADIIEAFNGQQAILKLQEHQKSLNIKYVFMDLQMPILNGWQAAEKIRKMINNKEIDSIKLIALSGFDDESQQEKCEKLGFDAFLSKPIRIEMISEVFYQLEKSFD</sequence>
<dbReference type="AlphaFoldDB" id="A0A8S1X398"/>
<proteinExistence type="predicted"/>
<name>A0A8S1X398_PAROT</name>
<keyword evidence="3" id="KW-1133">Transmembrane helix</keyword>
<dbReference type="PANTHER" id="PTHR43719">
    <property type="entry name" value="TWO-COMPONENT HISTIDINE KINASE"/>
    <property type="match status" value="1"/>
</dbReference>
<evidence type="ECO:0000313" key="7">
    <source>
        <dbReference type="Proteomes" id="UP000683925"/>
    </source>
</evidence>
<dbReference type="InterPro" id="IPR050956">
    <property type="entry name" value="2C_system_His_kinase"/>
</dbReference>
<dbReference type="CDD" id="cd00082">
    <property type="entry name" value="HisKA"/>
    <property type="match status" value="1"/>
</dbReference>
<dbReference type="SMART" id="SM00448">
    <property type="entry name" value="REC"/>
    <property type="match status" value="1"/>
</dbReference>
<dbReference type="PANTHER" id="PTHR43719:SF28">
    <property type="entry name" value="PEROXIDE STRESS-ACTIVATED HISTIDINE KINASE MAK1-RELATED"/>
    <property type="match status" value="1"/>
</dbReference>
<dbReference type="OrthoDB" id="60033at2759"/>
<dbReference type="Pfam" id="PF02518">
    <property type="entry name" value="HATPase_c"/>
    <property type="match status" value="1"/>
</dbReference>
<evidence type="ECO:0000256" key="3">
    <source>
        <dbReference type="SAM" id="Phobius"/>
    </source>
</evidence>
<dbReference type="Pfam" id="PF00512">
    <property type="entry name" value="HisKA"/>
    <property type="match status" value="1"/>
</dbReference>
<dbReference type="GO" id="GO:0000155">
    <property type="term" value="F:phosphorelay sensor kinase activity"/>
    <property type="evidence" value="ECO:0007669"/>
    <property type="project" value="InterPro"/>
</dbReference>
<keyword evidence="7" id="KW-1185">Reference proteome</keyword>
<dbReference type="OMA" id="IFTEIMD"/>
<dbReference type="InterPro" id="IPR003661">
    <property type="entry name" value="HisK_dim/P_dom"/>
</dbReference>
<gene>
    <name evidence="6" type="ORF">POCTA_138.1.T1080176</name>
</gene>
<dbReference type="InterPro" id="IPR005467">
    <property type="entry name" value="His_kinase_dom"/>
</dbReference>
<dbReference type="PROSITE" id="PS50109">
    <property type="entry name" value="HIS_KIN"/>
    <property type="match status" value="1"/>
</dbReference>
<organism evidence="6 7">
    <name type="scientific">Paramecium octaurelia</name>
    <dbReference type="NCBI Taxonomy" id="43137"/>
    <lineage>
        <taxon>Eukaryota</taxon>
        <taxon>Sar</taxon>
        <taxon>Alveolata</taxon>
        <taxon>Ciliophora</taxon>
        <taxon>Intramacronucleata</taxon>
        <taxon>Oligohymenophorea</taxon>
        <taxon>Peniculida</taxon>
        <taxon>Parameciidae</taxon>
        <taxon>Paramecium</taxon>
    </lineage>
</organism>
<protein>
    <submittedName>
        <fullName evidence="6">Uncharacterized protein</fullName>
    </submittedName>
</protein>
<feature type="domain" description="Response regulatory" evidence="5">
    <location>
        <begin position="767"/>
        <end position="892"/>
    </location>
</feature>
<evidence type="ECO:0000256" key="2">
    <source>
        <dbReference type="PROSITE-ProRule" id="PRU00169"/>
    </source>
</evidence>
<dbReference type="InterPro" id="IPR001789">
    <property type="entry name" value="Sig_transdc_resp-reg_receiver"/>
</dbReference>
<keyword evidence="3" id="KW-0472">Membrane</keyword>
<feature type="transmembrane region" description="Helical" evidence="3">
    <location>
        <begin position="12"/>
        <end position="29"/>
    </location>
</feature>
<dbReference type="Pfam" id="PF00072">
    <property type="entry name" value="Response_reg"/>
    <property type="match status" value="1"/>
</dbReference>
<evidence type="ECO:0000256" key="1">
    <source>
        <dbReference type="ARBA" id="ARBA00022553"/>
    </source>
</evidence>
<dbReference type="EMBL" id="CAJJDP010000108">
    <property type="protein sequence ID" value="CAD8195220.1"/>
    <property type="molecule type" value="Genomic_DNA"/>
</dbReference>
<keyword evidence="1 2" id="KW-0597">Phosphoprotein</keyword>
<reference evidence="6" key="1">
    <citation type="submission" date="2021-01" db="EMBL/GenBank/DDBJ databases">
        <authorList>
            <consortium name="Genoscope - CEA"/>
            <person name="William W."/>
        </authorList>
    </citation>
    <scope>NUCLEOTIDE SEQUENCE</scope>
</reference>
<dbReference type="PROSITE" id="PS50110">
    <property type="entry name" value="RESPONSE_REGULATORY"/>
    <property type="match status" value="1"/>
</dbReference>
<evidence type="ECO:0000259" key="4">
    <source>
        <dbReference type="PROSITE" id="PS50109"/>
    </source>
</evidence>
<dbReference type="SMART" id="SM00388">
    <property type="entry name" value="HisKA"/>
    <property type="match status" value="1"/>
</dbReference>